<evidence type="ECO:0000256" key="2">
    <source>
        <dbReference type="SAM" id="SignalP"/>
    </source>
</evidence>
<keyword evidence="1 2" id="KW-0732">Signal</keyword>
<dbReference type="InterPro" id="IPR026444">
    <property type="entry name" value="Secre_tail"/>
</dbReference>
<proteinExistence type="predicted"/>
<keyword evidence="5" id="KW-1185">Reference proteome</keyword>
<dbReference type="EMBL" id="CP003280">
    <property type="protein sequence ID" value="AFL82228.1"/>
    <property type="molecule type" value="Genomic_DNA"/>
</dbReference>
<reference evidence="4 5" key="1">
    <citation type="submission" date="2012-06" db="EMBL/GenBank/DDBJ databases">
        <title>The complete genome of Aequorivita sublithincola DSM 14238.</title>
        <authorList>
            <consortium name="US DOE Joint Genome Institute (JGI-PGF)"/>
            <person name="Lucas S."/>
            <person name="Copeland A."/>
            <person name="Lapidus A."/>
            <person name="Goodwin L."/>
            <person name="Pitluck S."/>
            <person name="Peters L."/>
            <person name="Munk A.C.C."/>
            <person name="Kyrpides N."/>
            <person name="Mavromatis K."/>
            <person name="Pagani I."/>
            <person name="Ivanova N."/>
            <person name="Ovchinnikova G."/>
            <person name="Zeytun A."/>
            <person name="Detter J.C."/>
            <person name="Han C."/>
            <person name="Land M."/>
            <person name="Hauser L."/>
            <person name="Markowitz V."/>
            <person name="Cheng J.-F."/>
            <person name="Hugenholtz P."/>
            <person name="Woyke T."/>
            <person name="Wu D."/>
            <person name="Tindall B."/>
            <person name="Faehnrich R."/>
            <person name="Brambilla E."/>
            <person name="Klenk H.-P."/>
            <person name="Eisen J.A."/>
        </authorList>
    </citation>
    <scope>NUCLEOTIDE SEQUENCE [LARGE SCALE GENOMIC DNA]</scope>
    <source>
        <strain evidence="5">DSM 14238 / LMG 21431 / ACAM 643 / 9-3</strain>
    </source>
</reference>
<name>I3YZ10_AEQSU</name>
<organism evidence="4 5">
    <name type="scientific">Aequorivita sublithincola (strain DSM 14238 / LMG 21431 / ACAM 643 / 9-3)</name>
    <dbReference type="NCBI Taxonomy" id="746697"/>
    <lineage>
        <taxon>Bacteria</taxon>
        <taxon>Pseudomonadati</taxon>
        <taxon>Bacteroidota</taxon>
        <taxon>Flavobacteriia</taxon>
        <taxon>Flavobacteriales</taxon>
        <taxon>Flavobacteriaceae</taxon>
        <taxon>Aequorivita</taxon>
    </lineage>
</organism>
<accession>I3YZ10</accession>
<sequence>MKKIFTFILLLFITLTVFSQDCNIGNETTNPDFTAGNFTENYLLGVNFTLPQVGVVHSLNIIGNGTGANFQMALYDDNGGIPNNLVTSTGIGTVGSGVISLPVSPEQIPAGDYWIMAIYDDNGSSTNQSNVDLTATTSIVYYTSLVFGSPIPANASSFATYAGQDFLYFAVISCGPLSVPSFEENSFSISPNPASEYIVVANLKEISKFEIYDLTGKKLIEKELSTSNNQIDISRLAKGTYLLKYGANSISKFVKN</sequence>
<feature type="signal peptide" evidence="2">
    <location>
        <begin position="1"/>
        <end position="19"/>
    </location>
</feature>
<feature type="chain" id="PRO_5003683059" description="Secretion system C-terminal sorting domain-containing protein" evidence="2">
    <location>
        <begin position="20"/>
        <end position="256"/>
    </location>
</feature>
<dbReference type="Pfam" id="PF18962">
    <property type="entry name" value="Por_Secre_tail"/>
    <property type="match status" value="1"/>
</dbReference>
<dbReference type="Proteomes" id="UP000006049">
    <property type="component" value="Chromosome"/>
</dbReference>
<dbReference type="OrthoDB" id="977776at2"/>
<evidence type="ECO:0000259" key="3">
    <source>
        <dbReference type="Pfam" id="PF18962"/>
    </source>
</evidence>
<evidence type="ECO:0000313" key="5">
    <source>
        <dbReference type="Proteomes" id="UP000006049"/>
    </source>
</evidence>
<dbReference type="RefSeq" id="WP_014783477.1">
    <property type="nucleotide sequence ID" value="NC_018013.1"/>
</dbReference>
<dbReference type="NCBIfam" id="TIGR04183">
    <property type="entry name" value="Por_Secre_tail"/>
    <property type="match status" value="1"/>
</dbReference>
<dbReference type="eggNOG" id="COG2356">
    <property type="taxonomic scope" value="Bacteria"/>
</dbReference>
<protein>
    <recommendedName>
        <fullName evidence="3">Secretion system C-terminal sorting domain-containing protein</fullName>
    </recommendedName>
</protein>
<dbReference type="KEGG" id="asl:Aeqsu_2778"/>
<evidence type="ECO:0000256" key="1">
    <source>
        <dbReference type="ARBA" id="ARBA00022729"/>
    </source>
</evidence>
<evidence type="ECO:0000313" key="4">
    <source>
        <dbReference type="EMBL" id="AFL82228.1"/>
    </source>
</evidence>
<dbReference type="STRING" id="746697.Aeqsu_2778"/>
<gene>
    <name evidence="4" type="ordered locus">Aeqsu_2778</name>
</gene>
<feature type="domain" description="Secretion system C-terminal sorting" evidence="3">
    <location>
        <begin position="189"/>
        <end position="251"/>
    </location>
</feature>
<dbReference type="HOGENOM" id="CLU_1084315_0_0_10"/>
<dbReference type="AlphaFoldDB" id="I3YZ10"/>